<reference evidence="1 2" key="1">
    <citation type="journal article" date="2018" name="Front. Plant Sci.">
        <title>Red Clover (Trifolium pratense) and Zigzag Clover (T. medium) - A Picture of Genomic Similarities and Differences.</title>
        <authorList>
            <person name="Dluhosova J."/>
            <person name="Istvanek J."/>
            <person name="Nedelnik J."/>
            <person name="Repkova J."/>
        </authorList>
    </citation>
    <scope>NUCLEOTIDE SEQUENCE [LARGE SCALE GENOMIC DNA]</scope>
    <source>
        <strain evidence="2">cv. 10/8</strain>
        <tissue evidence="1">Leaf</tissue>
    </source>
</reference>
<evidence type="ECO:0000313" key="2">
    <source>
        <dbReference type="Proteomes" id="UP000265520"/>
    </source>
</evidence>
<protein>
    <submittedName>
        <fullName evidence="1">Uncharacterized protein</fullName>
    </submittedName>
</protein>
<evidence type="ECO:0000313" key="1">
    <source>
        <dbReference type="EMBL" id="MCI56370.1"/>
    </source>
</evidence>
<name>A0A392T881_9FABA</name>
<dbReference type="EMBL" id="LXQA010511201">
    <property type="protein sequence ID" value="MCI56370.1"/>
    <property type="molecule type" value="Genomic_DNA"/>
</dbReference>
<proteinExistence type="predicted"/>
<keyword evidence="2" id="KW-1185">Reference proteome</keyword>
<accession>A0A392T881</accession>
<sequence length="72" mass="8332">MRAKASLEQVLFHVVDRIDLHSFFVESLYEISERFVFFMDNSLQGCHCLWVSTRGGEVFAELLRQIPPRGDG</sequence>
<organism evidence="1 2">
    <name type="scientific">Trifolium medium</name>
    <dbReference type="NCBI Taxonomy" id="97028"/>
    <lineage>
        <taxon>Eukaryota</taxon>
        <taxon>Viridiplantae</taxon>
        <taxon>Streptophyta</taxon>
        <taxon>Embryophyta</taxon>
        <taxon>Tracheophyta</taxon>
        <taxon>Spermatophyta</taxon>
        <taxon>Magnoliopsida</taxon>
        <taxon>eudicotyledons</taxon>
        <taxon>Gunneridae</taxon>
        <taxon>Pentapetalae</taxon>
        <taxon>rosids</taxon>
        <taxon>fabids</taxon>
        <taxon>Fabales</taxon>
        <taxon>Fabaceae</taxon>
        <taxon>Papilionoideae</taxon>
        <taxon>50 kb inversion clade</taxon>
        <taxon>NPAAA clade</taxon>
        <taxon>Hologalegina</taxon>
        <taxon>IRL clade</taxon>
        <taxon>Trifolieae</taxon>
        <taxon>Trifolium</taxon>
    </lineage>
</organism>
<dbReference type="Proteomes" id="UP000265520">
    <property type="component" value="Unassembled WGS sequence"/>
</dbReference>
<dbReference type="AlphaFoldDB" id="A0A392T881"/>
<comment type="caution">
    <text evidence="1">The sequence shown here is derived from an EMBL/GenBank/DDBJ whole genome shotgun (WGS) entry which is preliminary data.</text>
</comment>
<feature type="non-terminal residue" evidence="1">
    <location>
        <position position="72"/>
    </location>
</feature>